<evidence type="ECO:0000313" key="2">
    <source>
        <dbReference type="EMBL" id="WGS65503.1"/>
    </source>
</evidence>
<feature type="domain" description="IFT52 GIFT" evidence="1">
    <location>
        <begin position="346"/>
        <end position="483"/>
    </location>
</feature>
<dbReference type="EMBL" id="CP069362">
    <property type="protein sequence ID" value="WGS65503.1"/>
    <property type="molecule type" value="Genomic_DNA"/>
</dbReference>
<dbReference type="PANTHER" id="PTHR12969">
    <property type="entry name" value="NGD5/OSM-6/IFT52"/>
    <property type="match status" value="1"/>
</dbReference>
<proteinExistence type="predicted"/>
<dbReference type="Pfam" id="PF23355">
    <property type="entry name" value="IFT52_GIFT"/>
    <property type="match status" value="1"/>
</dbReference>
<name>A0ABY8PSA5_9BACT</name>
<dbReference type="Gene3D" id="3.40.50.880">
    <property type="match status" value="1"/>
</dbReference>
<dbReference type="InterPro" id="IPR039975">
    <property type="entry name" value="IFT52"/>
</dbReference>
<sequence length="529" mass="59773">MKKNILVLVTLFMIIIAFSSNNVISISDARQLKDLQTVTVRGIVTVEPGPYDVNIIIIQDKTGGINLYYRGGQFENVNRGDLVEARGYIWTHRNNTELVLESDNKSHYYKIISRNNPLPNPIKIKTKDINKEEYEGMFLETEGKIVKIDKYDVRKIFIDDGSGKGMVFIRENTGINPALFKTGINMKVVGVLGQYMSAYELWPRDMKDIVVDDVFPPEVKTYAIRDNSIYIEFNEPLNEKSIIANKSIRILKGNIKNVELLRNNTIIKIDLETIPENFKLVLRAISDKKGNKTSMKIIPVNKEKDSYSNKVLFDNYHGQTAGNADWVINGAYSDFADAVRNLGLSVNEIKENLDENILQMYKILVIPEPNKPFKEEEIAAILNFVKNGGSLFIIADHGNSDRNGNGWDSPRIFNTFVETFGFKFVGDDLEEAPLKYVYKDEITQGIKNIGVWNGSSIKILNKNVKVLIANSEKKPYMIVTNYGKGKVVAIGDSSPFDDGTGDTSDLLHNGWQWGNDAQLAINTIKYLMK</sequence>
<dbReference type="InterPro" id="IPR029062">
    <property type="entry name" value="Class_I_gatase-like"/>
</dbReference>
<organism evidence="2 3">
    <name type="scientific">Marinitoga aeolica</name>
    <dbReference type="NCBI Taxonomy" id="2809031"/>
    <lineage>
        <taxon>Bacteria</taxon>
        <taxon>Thermotogati</taxon>
        <taxon>Thermotogota</taxon>
        <taxon>Thermotogae</taxon>
        <taxon>Petrotogales</taxon>
        <taxon>Petrotogaceae</taxon>
        <taxon>Marinitoga</taxon>
    </lineage>
</organism>
<dbReference type="InterPro" id="IPR055458">
    <property type="entry name" value="IFT52_GIFT"/>
</dbReference>
<keyword evidence="3" id="KW-1185">Reference proteome</keyword>
<dbReference type="SUPFAM" id="SSF52317">
    <property type="entry name" value="Class I glutamine amidotransferase-like"/>
    <property type="match status" value="1"/>
</dbReference>
<dbReference type="RefSeq" id="WP_280999985.1">
    <property type="nucleotide sequence ID" value="NZ_CP069362.1"/>
</dbReference>
<gene>
    <name evidence="2" type="ORF">JRV97_02820</name>
</gene>
<protein>
    <submittedName>
        <fullName evidence="2">Gldg family protein</fullName>
    </submittedName>
</protein>
<dbReference type="Proteomes" id="UP001232493">
    <property type="component" value="Chromosome"/>
</dbReference>
<evidence type="ECO:0000259" key="1">
    <source>
        <dbReference type="Pfam" id="PF23355"/>
    </source>
</evidence>
<dbReference type="PANTHER" id="PTHR12969:SF7">
    <property type="entry name" value="INTRAFLAGELLAR TRANSPORT PROTEIN 52 HOMOLOG"/>
    <property type="match status" value="1"/>
</dbReference>
<reference evidence="2 3" key="1">
    <citation type="submission" date="2021-02" db="EMBL/GenBank/DDBJ databases">
        <title>Characterization of Marinitoga sp. nov. str. BP5-C20A.</title>
        <authorList>
            <person name="Erauso G."/>
            <person name="Postec A."/>
        </authorList>
    </citation>
    <scope>NUCLEOTIDE SEQUENCE [LARGE SCALE GENOMIC DNA]</scope>
    <source>
        <strain evidence="2 3">BP5-C20A</strain>
    </source>
</reference>
<accession>A0ABY8PSA5</accession>
<evidence type="ECO:0000313" key="3">
    <source>
        <dbReference type="Proteomes" id="UP001232493"/>
    </source>
</evidence>